<evidence type="ECO:0000313" key="8">
    <source>
        <dbReference type="Proteomes" id="UP000827889"/>
    </source>
</evidence>
<dbReference type="InterPro" id="IPR001876">
    <property type="entry name" value="Znf_RanBP2"/>
</dbReference>
<keyword evidence="1" id="KW-0479">Metal-binding</keyword>
<organism evidence="8 9">
    <name type="scientific">Rhodamnia argentea</name>
    <dbReference type="NCBI Taxonomy" id="178133"/>
    <lineage>
        <taxon>Eukaryota</taxon>
        <taxon>Viridiplantae</taxon>
        <taxon>Streptophyta</taxon>
        <taxon>Embryophyta</taxon>
        <taxon>Tracheophyta</taxon>
        <taxon>Spermatophyta</taxon>
        <taxon>Magnoliopsida</taxon>
        <taxon>eudicotyledons</taxon>
        <taxon>Gunneridae</taxon>
        <taxon>Pentapetalae</taxon>
        <taxon>rosids</taxon>
        <taxon>malvids</taxon>
        <taxon>Myrtales</taxon>
        <taxon>Myrtaceae</taxon>
        <taxon>Myrtoideae</taxon>
        <taxon>Myrteae</taxon>
        <taxon>Australasian group</taxon>
        <taxon>Rhodamnia</taxon>
    </lineage>
</organism>
<dbReference type="PROSITE" id="PS51397">
    <property type="entry name" value="WLM"/>
    <property type="match status" value="1"/>
</dbReference>
<dbReference type="PROSITE" id="PS50199">
    <property type="entry name" value="ZF_RANBP2_2"/>
    <property type="match status" value="1"/>
</dbReference>
<dbReference type="PROSITE" id="PS01358">
    <property type="entry name" value="ZF_RANBP2_1"/>
    <property type="match status" value="2"/>
</dbReference>
<evidence type="ECO:0000256" key="5">
    <source>
        <dbReference type="SAM" id="MobiDB-lite"/>
    </source>
</evidence>
<reference evidence="9" key="2">
    <citation type="submission" date="2025-08" db="UniProtKB">
        <authorList>
            <consortium name="RefSeq"/>
        </authorList>
    </citation>
    <scope>IDENTIFICATION</scope>
    <source>
        <tissue evidence="9">Leaf</tissue>
    </source>
</reference>
<reference evidence="8" key="1">
    <citation type="submission" date="2025-05" db="UniProtKB">
        <authorList>
            <consortium name="RefSeq"/>
        </authorList>
    </citation>
    <scope>NUCLEOTIDE SEQUENCE [LARGE SCALE GENOMIC DNA]</scope>
</reference>
<accession>A0ABM3H1G3</accession>
<dbReference type="PANTHER" id="PTHR46622">
    <property type="entry name" value="DNA-DEPENDENT METALLOPROTEASE WSS1"/>
    <property type="match status" value="1"/>
</dbReference>
<dbReference type="InterPro" id="IPR053000">
    <property type="entry name" value="WSS1-like_metalloprotease"/>
</dbReference>
<feature type="region of interest" description="Disordered" evidence="5">
    <location>
        <begin position="233"/>
        <end position="275"/>
    </location>
</feature>
<evidence type="ECO:0000313" key="9">
    <source>
        <dbReference type="RefSeq" id="XP_048130447.1"/>
    </source>
</evidence>
<name>A0ABM3H1G3_9MYRT</name>
<feature type="domain" description="RanBP2-type" evidence="6">
    <location>
        <begin position="373"/>
        <end position="406"/>
    </location>
</feature>
<dbReference type="InterPro" id="IPR036443">
    <property type="entry name" value="Znf_RanBP2_sf"/>
</dbReference>
<dbReference type="Gene3D" id="2.30.30.380">
    <property type="entry name" value="Zn-finger domain of Sec23/24"/>
    <property type="match status" value="1"/>
</dbReference>
<dbReference type="Pfam" id="PF08325">
    <property type="entry name" value="WLM"/>
    <property type="match status" value="1"/>
</dbReference>
<keyword evidence="3" id="KW-0862">Zinc</keyword>
<evidence type="ECO:0000256" key="2">
    <source>
        <dbReference type="ARBA" id="ARBA00022771"/>
    </source>
</evidence>
<protein>
    <submittedName>
        <fullName evidence="9">Uncharacterized protein LOC115748883 isoform X1</fullName>
    </submittedName>
</protein>
<feature type="domain" description="WLM" evidence="7">
    <location>
        <begin position="1"/>
        <end position="203"/>
    </location>
</feature>
<evidence type="ECO:0000259" key="7">
    <source>
        <dbReference type="PROSITE" id="PS51397"/>
    </source>
</evidence>
<feature type="compositionally biased region" description="Basic and acidic residues" evidence="5">
    <location>
        <begin position="233"/>
        <end position="243"/>
    </location>
</feature>
<keyword evidence="8" id="KW-1185">Reference proteome</keyword>
<evidence type="ECO:0000259" key="6">
    <source>
        <dbReference type="PROSITE" id="PS50199"/>
    </source>
</evidence>
<dbReference type="Proteomes" id="UP000827889">
    <property type="component" value="Chromosome 2"/>
</dbReference>
<dbReference type="RefSeq" id="XP_048130447.1">
    <property type="nucleotide sequence ID" value="XM_048274490.1"/>
</dbReference>
<evidence type="ECO:0000256" key="1">
    <source>
        <dbReference type="ARBA" id="ARBA00022723"/>
    </source>
</evidence>
<gene>
    <name evidence="9" type="primary">LOC115748883</name>
</gene>
<dbReference type="SMART" id="SM00547">
    <property type="entry name" value="ZnF_RBZ"/>
    <property type="match status" value="2"/>
</dbReference>
<dbReference type="GeneID" id="115748883"/>
<evidence type="ECO:0000256" key="3">
    <source>
        <dbReference type="ARBA" id="ARBA00022833"/>
    </source>
</evidence>
<proteinExistence type="predicted"/>
<dbReference type="SUPFAM" id="SSF90209">
    <property type="entry name" value="Ran binding protein zinc finger-like"/>
    <property type="match status" value="1"/>
</dbReference>
<keyword evidence="2 4" id="KW-0863">Zinc-finger</keyword>
<dbReference type="InterPro" id="IPR013536">
    <property type="entry name" value="WLM_dom"/>
</dbReference>
<sequence length="420" mass="46996">MNQGDLHKVWEIKALKRKPAEDEARKILERIAHQVQPIMRKRRWRVMLLFEFCPTNARLLGLNVGRGAHVKLRLRRPNRDDLFYPYDQVLDTVLLKLCHDVHGPHDAKFYKLWDELRKECEELMANGMTGTGQGFDLPGRRLGGFSKKPHISQLRQTAWAAAERRAVLGSLLPSGPRRLGGNSSIMVLSSAQAAAMAAERRLQDDIWCGSKFEDGGGDEKSNPDILLNIENEIKTPSKSRHDNAGSQASHSISRKRIRETNEASASQSSSSDVDQNYVDLTGNDRTCGAADDLSCAHQRRKFESDNVFDSKFKCHLGNASFGMQYNLTSRPGLKGTAKHPSVELLMWACGICTLLNPPLAPICKICGSERLKDEGSKFKSWSCKFCTMDNSVELERCSACEQWRYSHGPPVSARAPCQGD</sequence>
<dbReference type="PANTHER" id="PTHR46622:SF3">
    <property type="entry name" value="ZINC ION BINDING PROTEIN"/>
    <property type="match status" value="1"/>
</dbReference>
<evidence type="ECO:0000256" key="4">
    <source>
        <dbReference type="PROSITE-ProRule" id="PRU00322"/>
    </source>
</evidence>